<dbReference type="AlphaFoldDB" id="A0A8J3BMW1"/>
<evidence type="ECO:0000256" key="2">
    <source>
        <dbReference type="ARBA" id="ARBA00022448"/>
    </source>
</evidence>
<feature type="transmembrane region" description="Helical" evidence="6">
    <location>
        <begin position="343"/>
        <end position="367"/>
    </location>
</feature>
<keyword evidence="5 6" id="KW-0472">Membrane</keyword>
<organism evidence="8 9">
    <name type="scientific">Pilimelia terevasa</name>
    <dbReference type="NCBI Taxonomy" id="53372"/>
    <lineage>
        <taxon>Bacteria</taxon>
        <taxon>Bacillati</taxon>
        <taxon>Actinomycetota</taxon>
        <taxon>Actinomycetes</taxon>
        <taxon>Micromonosporales</taxon>
        <taxon>Micromonosporaceae</taxon>
        <taxon>Pilimelia</taxon>
    </lineage>
</organism>
<evidence type="ECO:0000313" key="9">
    <source>
        <dbReference type="Proteomes" id="UP000662200"/>
    </source>
</evidence>
<feature type="transmembrane region" description="Helical" evidence="6">
    <location>
        <begin position="255"/>
        <end position="276"/>
    </location>
</feature>
<dbReference type="PROSITE" id="PS50850">
    <property type="entry name" value="MFS"/>
    <property type="match status" value="1"/>
</dbReference>
<reference evidence="8" key="2">
    <citation type="submission" date="2020-09" db="EMBL/GenBank/DDBJ databases">
        <authorList>
            <person name="Sun Q."/>
            <person name="Ohkuma M."/>
        </authorList>
    </citation>
    <scope>NUCLEOTIDE SEQUENCE</scope>
    <source>
        <strain evidence="8">JCM 3091</strain>
    </source>
</reference>
<feature type="transmembrane region" description="Helical" evidence="6">
    <location>
        <begin position="283"/>
        <end position="302"/>
    </location>
</feature>
<reference evidence="8" key="1">
    <citation type="journal article" date="2014" name="Int. J. Syst. Evol. Microbiol.">
        <title>Complete genome sequence of Corynebacterium casei LMG S-19264T (=DSM 44701T), isolated from a smear-ripened cheese.</title>
        <authorList>
            <consortium name="US DOE Joint Genome Institute (JGI-PGF)"/>
            <person name="Walter F."/>
            <person name="Albersmeier A."/>
            <person name="Kalinowski J."/>
            <person name="Ruckert C."/>
        </authorList>
    </citation>
    <scope>NUCLEOTIDE SEQUENCE</scope>
    <source>
        <strain evidence="8">JCM 3091</strain>
    </source>
</reference>
<dbReference type="InterPro" id="IPR036259">
    <property type="entry name" value="MFS_trans_sf"/>
</dbReference>
<evidence type="ECO:0000259" key="7">
    <source>
        <dbReference type="PROSITE" id="PS50850"/>
    </source>
</evidence>
<dbReference type="Pfam" id="PF07690">
    <property type="entry name" value="MFS_1"/>
    <property type="match status" value="1"/>
</dbReference>
<evidence type="ECO:0000256" key="4">
    <source>
        <dbReference type="ARBA" id="ARBA00022989"/>
    </source>
</evidence>
<dbReference type="InterPro" id="IPR020846">
    <property type="entry name" value="MFS_dom"/>
</dbReference>
<feature type="transmembrane region" description="Helical" evidence="6">
    <location>
        <begin position="119"/>
        <end position="137"/>
    </location>
</feature>
<feature type="transmembrane region" description="Helical" evidence="6">
    <location>
        <begin position="21"/>
        <end position="45"/>
    </location>
</feature>
<feature type="transmembrane region" description="Helical" evidence="6">
    <location>
        <begin position="57"/>
        <end position="79"/>
    </location>
</feature>
<feature type="transmembrane region" description="Helical" evidence="6">
    <location>
        <begin position="176"/>
        <end position="196"/>
    </location>
</feature>
<dbReference type="RefSeq" id="WP_189114770.1">
    <property type="nucleotide sequence ID" value="NZ_BMQC01000009.1"/>
</dbReference>
<comment type="subcellular location">
    <subcellularLocation>
        <location evidence="1">Cell membrane</location>
        <topology evidence="1">Multi-pass membrane protein</topology>
    </subcellularLocation>
</comment>
<evidence type="ECO:0000256" key="1">
    <source>
        <dbReference type="ARBA" id="ARBA00004651"/>
    </source>
</evidence>
<dbReference type="PANTHER" id="PTHR23506">
    <property type="entry name" value="GH10249P"/>
    <property type="match status" value="1"/>
</dbReference>
<dbReference type="CDD" id="cd17325">
    <property type="entry name" value="MFS_MdtG_SLC18_like"/>
    <property type="match status" value="1"/>
</dbReference>
<dbReference type="PANTHER" id="PTHR23506:SF23">
    <property type="entry name" value="GH10249P"/>
    <property type="match status" value="1"/>
</dbReference>
<evidence type="ECO:0000256" key="6">
    <source>
        <dbReference type="SAM" id="Phobius"/>
    </source>
</evidence>
<feature type="transmembrane region" description="Helical" evidence="6">
    <location>
        <begin position="373"/>
        <end position="394"/>
    </location>
</feature>
<name>A0A8J3BMW1_9ACTN</name>
<dbReference type="Proteomes" id="UP000662200">
    <property type="component" value="Unassembled WGS sequence"/>
</dbReference>
<comment type="caution">
    <text evidence="8">The sequence shown here is derived from an EMBL/GenBank/DDBJ whole genome shotgun (WGS) entry which is preliminary data.</text>
</comment>
<keyword evidence="2" id="KW-0813">Transport</keyword>
<keyword evidence="3 6" id="KW-0812">Transmembrane</keyword>
<evidence type="ECO:0000256" key="5">
    <source>
        <dbReference type="ARBA" id="ARBA00023136"/>
    </source>
</evidence>
<dbReference type="EMBL" id="BMQC01000009">
    <property type="protein sequence ID" value="GGK33940.1"/>
    <property type="molecule type" value="Genomic_DNA"/>
</dbReference>
<dbReference type="InterPro" id="IPR001958">
    <property type="entry name" value="Tet-R_TetA/multi-R_MdtG-like"/>
</dbReference>
<dbReference type="InterPro" id="IPR050930">
    <property type="entry name" value="MFS_Vesicular_Transporter"/>
</dbReference>
<accession>A0A8J3BMW1</accession>
<evidence type="ECO:0000313" key="8">
    <source>
        <dbReference type="EMBL" id="GGK33940.1"/>
    </source>
</evidence>
<feature type="transmembrane region" description="Helical" evidence="6">
    <location>
        <begin position="308"/>
        <end position="331"/>
    </location>
</feature>
<dbReference type="PRINTS" id="PR01035">
    <property type="entry name" value="TCRTETA"/>
</dbReference>
<proteinExistence type="predicted"/>
<dbReference type="InterPro" id="IPR011701">
    <property type="entry name" value="MFS"/>
</dbReference>
<evidence type="ECO:0000256" key="3">
    <source>
        <dbReference type="ARBA" id="ARBA00022692"/>
    </source>
</evidence>
<dbReference type="GO" id="GO:0005886">
    <property type="term" value="C:plasma membrane"/>
    <property type="evidence" value="ECO:0007669"/>
    <property type="project" value="UniProtKB-SubCell"/>
</dbReference>
<feature type="domain" description="Major facilitator superfamily (MFS) profile" evidence="7">
    <location>
        <begin position="23"/>
        <end position="402"/>
    </location>
</feature>
<dbReference type="Gene3D" id="1.20.1250.20">
    <property type="entry name" value="MFS general substrate transporter like domains"/>
    <property type="match status" value="2"/>
</dbReference>
<protein>
    <submittedName>
        <fullName evidence="8">MFS transporter</fullName>
    </submittedName>
</protein>
<dbReference type="GO" id="GO:0022857">
    <property type="term" value="F:transmembrane transporter activity"/>
    <property type="evidence" value="ECO:0007669"/>
    <property type="project" value="InterPro"/>
</dbReference>
<feature type="transmembrane region" description="Helical" evidence="6">
    <location>
        <begin position="217"/>
        <end position="235"/>
    </location>
</feature>
<gene>
    <name evidence="8" type="ORF">GCM10010124_28140</name>
</gene>
<dbReference type="SUPFAM" id="SSF103473">
    <property type="entry name" value="MFS general substrate transporter"/>
    <property type="match status" value="1"/>
</dbReference>
<keyword evidence="9" id="KW-1185">Reference proteome</keyword>
<feature type="transmembrane region" description="Helical" evidence="6">
    <location>
        <begin position="91"/>
        <end position="113"/>
    </location>
</feature>
<feature type="transmembrane region" description="Helical" evidence="6">
    <location>
        <begin position="149"/>
        <end position="170"/>
    </location>
</feature>
<keyword evidence="4 6" id="KW-1133">Transmembrane helix</keyword>
<sequence length="417" mass="41723">MGNKPPGNASTVSSPRNRSATAALTVACIALLTDAVVYGIAVPVLPRLAVDQGAGTLGVGVLFAVYAGMLVAVTPLAGWWIDRRGNREPMIVGLVGLAAATLLFALATGPVMLYLGRGLQGAAAGLSWTAALALIAATHPPEKRGTAMGAALSAFGVGTLLGPVLGGLLSEWFDPRVPFFVAFALALADGAARWWLIPAHQPRGERPAASGVRGWPGAGLVILLTVTGAGLLAFLEPVLPLHLFDTVQAGPGAIGLVFGAAALIAACVPPLVGMVLRRVRAGLVATAGCLVAVAGFVGIGLSEGVFWAGFWLTVVAVGSAGVLTPTLTLMADIAESRRPPAYGAVYAMYTIAYTAGLTVAPLAAGALAGHWDFAVAARGAAVAAGVAAVVIVVAGRRTPRATGAPAGPSPRAAEPSP</sequence>